<comment type="caution">
    <text evidence="2">The sequence shown here is derived from an EMBL/GenBank/DDBJ whole genome shotgun (WGS) entry which is preliminary data.</text>
</comment>
<accession>A0A060SNM4</accession>
<dbReference type="Proteomes" id="UP000029665">
    <property type="component" value="Unassembled WGS sequence"/>
</dbReference>
<name>A0A060SNM4_PYCCI</name>
<evidence type="ECO:0000313" key="2">
    <source>
        <dbReference type="EMBL" id="CDO75761.1"/>
    </source>
</evidence>
<organism evidence="2 3">
    <name type="scientific">Pycnoporus cinnabarinus</name>
    <name type="common">Cinnabar-red polypore</name>
    <name type="synonym">Trametes cinnabarina</name>
    <dbReference type="NCBI Taxonomy" id="5643"/>
    <lineage>
        <taxon>Eukaryota</taxon>
        <taxon>Fungi</taxon>
        <taxon>Dikarya</taxon>
        <taxon>Basidiomycota</taxon>
        <taxon>Agaricomycotina</taxon>
        <taxon>Agaricomycetes</taxon>
        <taxon>Polyporales</taxon>
        <taxon>Polyporaceae</taxon>
        <taxon>Trametes</taxon>
    </lineage>
</organism>
<reference evidence="2" key="1">
    <citation type="submission" date="2014-01" db="EMBL/GenBank/DDBJ databases">
        <title>The genome of the white-rot fungus Pycnoporus cinnabarinus: a basidiomycete model with a versatile arsenal for lignocellulosic biomass breakdown.</title>
        <authorList>
            <person name="Levasseur A."/>
            <person name="Lomascolo A."/>
            <person name="Ruiz-Duenas F.J."/>
            <person name="Uzan E."/>
            <person name="Piumi F."/>
            <person name="Kues U."/>
            <person name="Ram A.F.J."/>
            <person name="Murat C."/>
            <person name="Haon M."/>
            <person name="Benoit I."/>
            <person name="Arfi Y."/>
            <person name="Chevret D."/>
            <person name="Drula E."/>
            <person name="Kwon M.J."/>
            <person name="Gouret P."/>
            <person name="Lesage-Meessen L."/>
            <person name="Lombard V."/>
            <person name="Mariette J."/>
            <person name="Noirot C."/>
            <person name="Park J."/>
            <person name="Patyshakuliyeva A."/>
            <person name="Wieneger R.A.B."/>
            <person name="Wosten H.A.B."/>
            <person name="Martin F."/>
            <person name="Coutinho P.M."/>
            <person name="de Vries R."/>
            <person name="Martinez A.T."/>
            <person name="Klopp C."/>
            <person name="Pontarotti P."/>
            <person name="Henrissat B."/>
            <person name="Record E."/>
        </authorList>
    </citation>
    <scope>NUCLEOTIDE SEQUENCE [LARGE SCALE GENOMIC DNA]</scope>
    <source>
        <strain evidence="2">BRFM137</strain>
    </source>
</reference>
<dbReference type="AlphaFoldDB" id="A0A060SNM4"/>
<protein>
    <submittedName>
        <fullName evidence="2">Uncharacterized protein</fullName>
    </submittedName>
</protein>
<evidence type="ECO:0000256" key="1">
    <source>
        <dbReference type="SAM" id="Phobius"/>
    </source>
</evidence>
<feature type="transmembrane region" description="Helical" evidence="1">
    <location>
        <begin position="34"/>
        <end position="52"/>
    </location>
</feature>
<dbReference type="OrthoDB" id="2686513at2759"/>
<feature type="transmembrane region" description="Helical" evidence="1">
    <location>
        <begin position="59"/>
        <end position="78"/>
    </location>
</feature>
<evidence type="ECO:0000313" key="3">
    <source>
        <dbReference type="Proteomes" id="UP000029665"/>
    </source>
</evidence>
<dbReference type="HOGENOM" id="CLU_888868_0_0_1"/>
<gene>
    <name evidence="2" type="ORF">BN946_scf184921.g37</name>
</gene>
<proteinExistence type="predicted"/>
<keyword evidence="1" id="KW-0812">Transmembrane</keyword>
<feature type="transmembrane region" description="Helical" evidence="1">
    <location>
        <begin position="143"/>
        <end position="163"/>
    </location>
</feature>
<keyword evidence="3" id="KW-1185">Reference proteome</keyword>
<sequence>MVPRRTGPYYSDDVLQDIAVNIGNFYIFPNERHLPAGVVVCFILFLRTYALYGRAKRVLVLVVGVGAALLGISCWSIVGQHQGIELRGGCHLEADRMTAIRLAVSWEALFVFDLMIFTLTVCKTFRERYRHRVTLGHHDIISLILRDGALYFAVMASVNFANTLTFYPLLRGCLSTFASSVSVTMMSRLMLNLHGSALGRGPVDSSSGFPTASENITPMFFTSRISMPAAGLTTTFAAPDGELGYESVHSHLPGALGFREGVYVREAPIHGSAGGSGGYIDEVYELQDMQYPQDDDGRDAALRVRGRDGKVQV</sequence>
<feature type="transmembrane region" description="Helical" evidence="1">
    <location>
        <begin position="98"/>
        <end position="122"/>
    </location>
</feature>
<keyword evidence="1" id="KW-0472">Membrane</keyword>
<dbReference type="EMBL" id="CCBP010000287">
    <property type="protein sequence ID" value="CDO75761.1"/>
    <property type="molecule type" value="Genomic_DNA"/>
</dbReference>
<keyword evidence="1" id="KW-1133">Transmembrane helix</keyword>